<gene>
    <name evidence="1" type="ORF">LCGC14_0342770</name>
</gene>
<dbReference type="AlphaFoldDB" id="A0A0F9TJ42"/>
<dbReference type="EMBL" id="LAZR01000251">
    <property type="protein sequence ID" value="KKN79259.1"/>
    <property type="molecule type" value="Genomic_DNA"/>
</dbReference>
<comment type="caution">
    <text evidence="1">The sequence shown here is derived from an EMBL/GenBank/DDBJ whole genome shotgun (WGS) entry which is preliminary data.</text>
</comment>
<reference evidence="1" key="1">
    <citation type="journal article" date="2015" name="Nature">
        <title>Complex archaea that bridge the gap between prokaryotes and eukaryotes.</title>
        <authorList>
            <person name="Spang A."/>
            <person name="Saw J.H."/>
            <person name="Jorgensen S.L."/>
            <person name="Zaremba-Niedzwiedzka K."/>
            <person name="Martijn J."/>
            <person name="Lind A.E."/>
            <person name="van Eijk R."/>
            <person name="Schleper C."/>
            <person name="Guy L."/>
            <person name="Ettema T.J."/>
        </authorList>
    </citation>
    <scope>NUCLEOTIDE SEQUENCE</scope>
</reference>
<organism evidence="1">
    <name type="scientific">marine sediment metagenome</name>
    <dbReference type="NCBI Taxonomy" id="412755"/>
    <lineage>
        <taxon>unclassified sequences</taxon>
        <taxon>metagenomes</taxon>
        <taxon>ecological metagenomes</taxon>
    </lineage>
</organism>
<name>A0A0F9TJ42_9ZZZZ</name>
<evidence type="ECO:0000313" key="1">
    <source>
        <dbReference type="EMBL" id="KKN79259.1"/>
    </source>
</evidence>
<proteinExistence type="predicted"/>
<protein>
    <submittedName>
        <fullName evidence="1">Uncharacterized protein</fullName>
    </submittedName>
</protein>
<sequence>MEKFNPENKGVLTYGECLEPAMEITGSREAKQYLADYIKYQESNMPSVSDGQTAEEICKSNLGYWAGYYGDRIRKRVERLFACQHPIFGSFKKNGRATGKEAFECGRTSQTLDEIRS</sequence>
<accession>A0A0F9TJ42</accession>